<dbReference type="AlphaFoldDB" id="A0A517NPW3"/>
<sequence length="76" mass="8337">MSKHARDSVFASTESENGPQGIQELIDRPETGQGLSAGITGISCRCPSAPIQPSWELNCCRYFLSRSFFRALSLVM</sequence>
<organism evidence="2 3">
    <name type="scientific">Stieleria marina</name>
    <dbReference type="NCBI Taxonomy" id="1930275"/>
    <lineage>
        <taxon>Bacteria</taxon>
        <taxon>Pseudomonadati</taxon>
        <taxon>Planctomycetota</taxon>
        <taxon>Planctomycetia</taxon>
        <taxon>Pirellulales</taxon>
        <taxon>Pirellulaceae</taxon>
        <taxon>Stieleria</taxon>
    </lineage>
</organism>
<dbReference type="Proteomes" id="UP000319817">
    <property type="component" value="Chromosome"/>
</dbReference>
<evidence type="ECO:0000313" key="2">
    <source>
        <dbReference type="EMBL" id="QDT09149.1"/>
    </source>
</evidence>
<gene>
    <name evidence="2" type="ORF">K239x_10940</name>
</gene>
<proteinExistence type="predicted"/>
<name>A0A517NPW3_9BACT</name>
<reference evidence="2 3" key="1">
    <citation type="submission" date="2019-02" db="EMBL/GenBank/DDBJ databases">
        <title>Deep-cultivation of Planctomycetes and their phenomic and genomic characterization uncovers novel biology.</title>
        <authorList>
            <person name="Wiegand S."/>
            <person name="Jogler M."/>
            <person name="Boedeker C."/>
            <person name="Pinto D."/>
            <person name="Vollmers J."/>
            <person name="Rivas-Marin E."/>
            <person name="Kohn T."/>
            <person name="Peeters S.H."/>
            <person name="Heuer A."/>
            <person name="Rast P."/>
            <person name="Oberbeckmann S."/>
            <person name="Bunk B."/>
            <person name="Jeske O."/>
            <person name="Meyerdierks A."/>
            <person name="Storesund J.E."/>
            <person name="Kallscheuer N."/>
            <person name="Luecker S."/>
            <person name="Lage O.M."/>
            <person name="Pohl T."/>
            <person name="Merkel B.J."/>
            <person name="Hornburger P."/>
            <person name="Mueller R.-W."/>
            <person name="Bruemmer F."/>
            <person name="Labrenz M."/>
            <person name="Spormann A.M."/>
            <person name="Op den Camp H."/>
            <person name="Overmann J."/>
            <person name="Amann R."/>
            <person name="Jetten M.S.M."/>
            <person name="Mascher T."/>
            <person name="Medema M.H."/>
            <person name="Devos D.P."/>
            <person name="Kaster A.-K."/>
            <person name="Ovreas L."/>
            <person name="Rohde M."/>
            <person name="Galperin M.Y."/>
            <person name="Jogler C."/>
        </authorList>
    </citation>
    <scope>NUCLEOTIDE SEQUENCE [LARGE SCALE GENOMIC DNA]</scope>
    <source>
        <strain evidence="2 3">K23_9</strain>
    </source>
</reference>
<evidence type="ECO:0000256" key="1">
    <source>
        <dbReference type="SAM" id="MobiDB-lite"/>
    </source>
</evidence>
<evidence type="ECO:0000313" key="3">
    <source>
        <dbReference type="Proteomes" id="UP000319817"/>
    </source>
</evidence>
<feature type="region of interest" description="Disordered" evidence="1">
    <location>
        <begin position="1"/>
        <end position="34"/>
    </location>
</feature>
<keyword evidence="3" id="KW-1185">Reference proteome</keyword>
<protein>
    <submittedName>
        <fullName evidence="2">Uncharacterized protein</fullName>
    </submittedName>
</protein>
<dbReference type="EMBL" id="CP036526">
    <property type="protein sequence ID" value="QDT09149.1"/>
    <property type="molecule type" value="Genomic_DNA"/>
</dbReference>
<feature type="compositionally biased region" description="Polar residues" evidence="1">
    <location>
        <begin position="10"/>
        <end position="20"/>
    </location>
</feature>
<accession>A0A517NPW3</accession>